<dbReference type="GO" id="GO:0030313">
    <property type="term" value="C:cell envelope"/>
    <property type="evidence" value="ECO:0007669"/>
    <property type="project" value="UniProtKB-SubCell"/>
</dbReference>
<dbReference type="EC" id="4.2.2.7" evidence="3"/>
<evidence type="ECO:0000313" key="3">
    <source>
        <dbReference type="EMBL" id="TWU37731.1"/>
    </source>
</evidence>
<evidence type="ECO:0000256" key="1">
    <source>
        <dbReference type="ARBA" id="ARBA00004196"/>
    </source>
</evidence>
<evidence type="ECO:0000259" key="2">
    <source>
        <dbReference type="Pfam" id="PF07940"/>
    </source>
</evidence>
<gene>
    <name evidence="3" type="primary">hepB</name>
    <name evidence="3" type="ORF">Q31b_45200</name>
</gene>
<dbReference type="InterPro" id="IPR012480">
    <property type="entry name" value="Hepar_II_III_C"/>
</dbReference>
<dbReference type="SUPFAM" id="SSF48230">
    <property type="entry name" value="Chondroitin AC/alginate lyase"/>
    <property type="match status" value="1"/>
</dbReference>
<feature type="domain" description="Heparinase II/III-like C-terminal" evidence="2">
    <location>
        <begin position="414"/>
        <end position="592"/>
    </location>
</feature>
<dbReference type="GO" id="GO:0047488">
    <property type="term" value="F:heparin lyase activity"/>
    <property type="evidence" value="ECO:0007669"/>
    <property type="project" value="UniProtKB-EC"/>
</dbReference>
<reference evidence="3 4" key="1">
    <citation type="submission" date="2019-02" db="EMBL/GenBank/DDBJ databases">
        <title>Deep-cultivation of Planctomycetes and their phenomic and genomic characterization uncovers novel biology.</title>
        <authorList>
            <person name="Wiegand S."/>
            <person name="Jogler M."/>
            <person name="Boedeker C."/>
            <person name="Pinto D."/>
            <person name="Vollmers J."/>
            <person name="Rivas-Marin E."/>
            <person name="Kohn T."/>
            <person name="Peeters S.H."/>
            <person name="Heuer A."/>
            <person name="Rast P."/>
            <person name="Oberbeckmann S."/>
            <person name="Bunk B."/>
            <person name="Jeske O."/>
            <person name="Meyerdierks A."/>
            <person name="Storesund J.E."/>
            <person name="Kallscheuer N."/>
            <person name="Luecker S."/>
            <person name="Lage O.M."/>
            <person name="Pohl T."/>
            <person name="Merkel B.J."/>
            <person name="Hornburger P."/>
            <person name="Mueller R.-W."/>
            <person name="Bruemmer F."/>
            <person name="Labrenz M."/>
            <person name="Spormann A.M."/>
            <person name="Op Den Camp H."/>
            <person name="Overmann J."/>
            <person name="Amann R."/>
            <person name="Jetten M.S.M."/>
            <person name="Mascher T."/>
            <person name="Medema M.H."/>
            <person name="Devos D.P."/>
            <person name="Kaster A.-K."/>
            <person name="Ovreas L."/>
            <person name="Rohde M."/>
            <person name="Galperin M.Y."/>
            <person name="Jogler C."/>
        </authorList>
    </citation>
    <scope>NUCLEOTIDE SEQUENCE [LARGE SCALE GENOMIC DNA]</scope>
    <source>
        <strain evidence="3 4">Q31b</strain>
    </source>
</reference>
<dbReference type="OrthoDB" id="175534at2"/>
<keyword evidence="4" id="KW-1185">Reference proteome</keyword>
<protein>
    <submittedName>
        <fullName evidence="3">Heparin and heparin-sulfate lyase</fullName>
        <ecNumber evidence="3">4.2.2.7</ecNumber>
    </submittedName>
</protein>
<dbReference type="RefSeq" id="WP_146601683.1">
    <property type="nucleotide sequence ID" value="NZ_SJPY01000007.1"/>
</dbReference>
<name>A0A5C6DPZ8_9BACT</name>
<sequence length="642" mass="70615">MTTVALRFVFMVFLTSILTVDLFAQTNSESVYSYPPEVTLSSVSERIVPAAKPHPRLFADSEKLARLADLSDASTLKKTLADAVVQEARYLDSAPPITRRLEGRRLLGMSRRCLDRVITLSTAYYLTGDSSFVRRCEKEMLAAAAFSDWNPSHYLDVAEMTLALAIGYDWLYDELSPESRQLISSAIVEKGVELPWTTEHNGWVRASNNWGQVCHAGMVAGALAIMDDYPELAAKTVHRAITNVPNSMRAIAPKGSYPEGPGYWAYGIGFNVLLIDALESVMGTDFGLSKAPGFAQTGNYPALVTGPSGLTFNYADGGAGRQPQESLFWFASRYDSPECLQGEALRIENFAKTLKKGNSGTGSNRLLPLALLWMNGEEVEAESLVESESLPLHFSSDGSVPITIHRSDWSRHPATFMGTKAGSPSANHGQMDIGSFVLDADGVRWAVDLGAEGYHGIEQRGMNLWSRKQDSDRWKIFRQRNEGHNTLVINEQLQNASGFAKVIDFSDDPNNAFTVMDLTDIYRGQAKLIHRRFEMAPNGIVTIKDIIKGILPGSKVRWGMVTYGKPTRSSSSDVMHLAQKNKTLRLKIESPTSAEWQTIDTATPHHEWDSPNPGTQMVAFEAIAPESGELSLVVELVPGSVK</sequence>
<dbReference type="PANTHER" id="PTHR38045:SF1">
    <property type="entry name" value="HEPARINASE II_III-LIKE PROTEIN"/>
    <property type="match status" value="1"/>
</dbReference>
<dbReference type="EMBL" id="SJPY01000007">
    <property type="protein sequence ID" value="TWU37731.1"/>
    <property type="molecule type" value="Genomic_DNA"/>
</dbReference>
<comment type="caution">
    <text evidence="3">The sequence shown here is derived from an EMBL/GenBank/DDBJ whole genome shotgun (WGS) entry which is preliminary data.</text>
</comment>
<dbReference type="Proteomes" id="UP000315471">
    <property type="component" value="Unassembled WGS sequence"/>
</dbReference>
<accession>A0A5C6DPZ8</accession>
<dbReference type="AlphaFoldDB" id="A0A5C6DPZ8"/>
<dbReference type="Gene3D" id="1.50.10.100">
    <property type="entry name" value="Chondroitin AC/alginate lyase"/>
    <property type="match status" value="1"/>
</dbReference>
<proteinExistence type="predicted"/>
<dbReference type="PANTHER" id="PTHR38045">
    <property type="entry name" value="CHROMOSOME 1, WHOLE GENOME SHOTGUN SEQUENCE"/>
    <property type="match status" value="1"/>
</dbReference>
<keyword evidence="3" id="KW-0456">Lyase</keyword>
<organism evidence="3 4">
    <name type="scientific">Novipirellula aureliae</name>
    <dbReference type="NCBI Taxonomy" id="2527966"/>
    <lineage>
        <taxon>Bacteria</taxon>
        <taxon>Pseudomonadati</taxon>
        <taxon>Planctomycetota</taxon>
        <taxon>Planctomycetia</taxon>
        <taxon>Pirellulales</taxon>
        <taxon>Pirellulaceae</taxon>
        <taxon>Novipirellula</taxon>
    </lineage>
</organism>
<comment type="subcellular location">
    <subcellularLocation>
        <location evidence="1">Cell envelope</location>
    </subcellularLocation>
</comment>
<dbReference type="Gene3D" id="2.70.98.70">
    <property type="match status" value="1"/>
</dbReference>
<evidence type="ECO:0000313" key="4">
    <source>
        <dbReference type="Proteomes" id="UP000315471"/>
    </source>
</evidence>
<dbReference type="InterPro" id="IPR008929">
    <property type="entry name" value="Chondroitin_lyas"/>
</dbReference>
<dbReference type="Pfam" id="PF07940">
    <property type="entry name" value="Hepar_II_III_C"/>
    <property type="match status" value="1"/>
</dbReference>